<dbReference type="PANTHER" id="PTHR39431:SF1">
    <property type="entry name" value="FRPA_C-RELATED PROTEIN"/>
    <property type="match status" value="1"/>
</dbReference>
<dbReference type="EMBL" id="FRFE01000011">
    <property type="protein sequence ID" value="SHO48871.1"/>
    <property type="molecule type" value="Genomic_DNA"/>
</dbReference>
<evidence type="ECO:0000313" key="1">
    <source>
        <dbReference type="EMBL" id="SHO48871.1"/>
    </source>
</evidence>
<proteinExistence type="predicted"/>
<dbReference type="AlphaFoldDB" id="A0A1M7Y8H4"/>
<protein>
    <recommendedName>
        <fullName evidence="3">VCBS repeat-containing protein</fullName>
    </recommendedName>
</protein>
<name>A0A1M7Y8H4_9BACT</name>
<keyword evidence="2" id="KW-1185">Reference proteome</keyword>
<dbReference type="Proteomes" id="UP000184603">
    <property type="component" value="Unassembled WGS sequence"/>
</dbReference>
<dbReference type="PANTHER" id="PTHR39431">
    <property type="entry name" value="FRPA/C-RELATED PROTEIN"/>
    <property type="match status" value="1"/>
</dbReference>
<dbReference type="RefSeq" id="WP_073613805.1">
    <property type="nucleotide sequence ID" value="NZ_FRFE01000011.1"/>
</dbReference>
<dbReference type="OrthoDB" id="9773411at2"/>
<reference evidence="1 2" key="1">
    <citation type="submission" date="2016-12" db="EMBL/GenBank/DDBJ databases">
        <authorList>
            <person name="Song W.-J."/>
            <person name="Kurnit D.M."/>
        </authorList>
    </citation>
    <scope>NUCLEOTIDE SEQUENCE [LARGE SCALE GENOMIC DNA]</scope>
    <source>
        <strain evidence="1 2">DSM 18488</strain>
    </source>
</reference>
<evidence type="ECO:0000313" key="2">
    <source>
        <dbReference type="Proteomes" id="UP000184603"/>
    </source>
</evidence>
<evidence type="ECO:0008006" key="3">
    <source>
        <dbReference type="Google" id="ProtNLM"/>
    </source>
</evidence>
<accession>A0A1M7Y8H4</accession>
<dbReference type="STRING" id="1121416.SAMN02745220_02514"/>
<sequence>MKISTSTLGMDATMTHRDVQTSQGKLAAAATSGVLDQFQLKIPAFSSSMQRQAVCVEASSCLAKSSVSGDGWTVAHEQEEKNTVGRVVSEIINQPVQVREFSSIDRGGQSFSAGLESKPLDQQRDASQLSTRMSLSLKQIHYQEETLRVSTTGTIETADGRTVNLGLDLALERVEYAEQEYVTGILAARFVDPLVLSFDEGLNVLGNSQFSFDLDNNGTLEKIASLRSGSGFLVLDKNGDGLVNNGSELFGPESGYGYGELRFYDTDNNNWIDENDAIFDRLQLWMGGGSEDGHLVSLRDAGVGALSLASVGTDFQLKAADGRILGQIGNAGIFLTEAGEVRPLAEIDLAVDQETPSHTWPEFSGEMQEALRLLRELVIERRRVAQLRFLAQHERLEQRREGLLERLFALKDNNTSLLG</sequence>
<gene>
    <name evidence="1" type="ORF">SAMN02745220_02514</name>
</gene>
<organism evidence="1 2">
    <name type="scientific">Desulfopila aestuarii DSM 18488</name>
    <dbReference type="NCBI Taxonomy" id="1121416"/>
    <lineage>
        <taxon>Bacteria</taxon>
        <taxon>Pseudomonadati</taxon>
        <taxon>Thermodesulfobacteriota</taxon>
        <taxon>Desulfobulbia</taxon>
        <taxon>Desulfobulbales</taxon>
        <taxon>Desulfocapsaceae</taxon>
        <taxon>Desulfopila</taxon>
    </lineage>
</organism>